<dbReference type="Pfam" id="PF00814">
    <property type="entry name" value="TsaD"/>
    <property type="match status" value="1"/>
</dbReference>
<reference evidence="2" key="1">
    <citation type="submission" date="2024-07" db="EMBL/GenBank/DDBJ databases">
        <title>Complete genome sequence of Verrucomicrobiaceae bacterium NT6N.</title>
        <authorList>
            <person name="Huang C."/>
            <person name="Takami H."/>
            <person name="Hamasaki K."/>
        </authorList>
    </citation>
    <scope>NUCLEOTIDE SEQUENCE</scope>
    <source>
        <strain evidence="2">NT6N</strain>
    </source>
</reference>
<dbReference type="InterPro" id="IPR022496">
    <property type="entry name" value="T6A_TsaB"/>
</dbReference>
<dbReference type="KEGG" id="osu:NT6N_20820"/>
<dbReference type="EMBL" id="AP026866">
    <property type="protein sequence ID" value="BDS07042.1"/>
    <property type="molecule type" value="Genomic_DNA"/>
</dbReference>
<accession>A0AAT9FLP9</accession>
<dbReference type="Gene3D" id="3.30.420.40">
    <property type="match status" value="2"/>
</dbReference>
<dbReference type="SUPFAM" id="SSF53067">
    <property type="entry name" value="Actin-like ATPase domain"/>
    <property type="match status" value="1"/>
</dbReference>
<dbReference type="AlphaFoldDB" id="A0AAT9FLP9"/>
<dbReference type="InterPro" id="IPR043129">
    <property type="entry name" value="ATPase_NBD"/>
</dbReference>
<dbReference type="InterPro" id="IPR000905">
    <property type="entry name" value="Gcp-like_dom"/>
</dbReference>
<proteinExistence type="predicted"/>
<protein>
    <submittedName>
        <fullName evidence="2">tRNA (Adenosine(37)-N6)-threonylcarbamoyltransferase complex dimerization subunit type 1 TsaB</fullName>
    </submittedName>
</protein>
<sequence length="237" mass="25211">METESSHSSNQAILAIETSVPEASITLWCDGSVAYQHDFTSDRNHNSMIFEPLGEALKILDGRKLDLILVGTGPGSYSGARTGIAAGQGVAIANGCPAVGIGSLAATPVARAEKSAAAVGDARRGLYYISEIASNGEANEPQLMPAAEFQEVVCTLHDKGDVSFFTLDDPSGAWLNPIEMPTQVRRTRPEASALIEVWLGLTSERQQQLVSQPLAPTYLRPPFTSKAKLGHPLLRPS</sequence>
<gene>
    <name evidence="2" type="ORF">NT6N_20820</name>
</gene>
<name>A0AAT9FLP9_9BACT</name>
<evidence type="ECO:0000313" key="2">
    <source>
        <dbReference type="EMBL" id="BDS07042.1"/>
    </source>
</evidence>
<evidence type="ECO:0000259" key="1">
    <source>
        <dbReference type="Pfam" id="PF00814"/>
    </source>
</evidence>
<dbReference type="NCBIfam" id="TIGR03725">
    <property type="entry name" value="T6A_YeaZ"/>
    <property type="match status" value="1"/>
</dbReference>
<dbReference type="GO" id="GO:0002949">
    <property type="term" value="P:tRNA threonylcarbamoyladenosine modification"/>
    <property type="evidence" value="ECO:0007669"/>
    <property type="project" value="InterPro"/>
</dbReference>
<organism evidence="2">
    <name type="scientific">Oceaniferula spumae</name>
    <dbReference type="NCBI Taxonomy" id="2979115"/>
    <lineage>
        <taxon>Bacteria</taxon>
        <taxon>Pseudomonadati</taxon>
        <taxon>Verrucomicrobiota</taxon>
        <taxon>Verrucomicrobiia</taxon>
        <taxon>Verrucomicrobiales</taxon>
        <taxon>Verrucomicrobiaceae</taxon>
        <taxon>Oceaniferula</taxon>
    </lineage>
</organism>
<feature type="domain" description="Gcp-like" evidence="1">
    <location>
        <begin position="42"/>
        <end position="136"/>
    </location>
</feature>